<sequence length="85" mass="9596">MPGGFKIENFNDERINAAAEIFDYLGTEKGIDPKLKNFIYELSAYVRLIQGNQPQAKEYYAIAAASSTDAWPISFNRAKKMLAIF</sequence>
<evidence type="ECO:0000313" key="4">
    <source>
        <dbReference type="Proteomes" id="UP000297429"/>
    </source>
</evidence>
<name>A0A497Y3M7_9SPHI</name>
<evidence type="ECO:0000313" key="1">
    <source>
        <dbReference type="EMBL" id="RLJ75067.1"/>
    </source>
</evidence>
<accession>A0A497Y3M7</accession>
<reference evidence="1 3" key="1">
    <citation type="submission" date="2018-10" db="EMBL/GenBank/DDBJ databases">
        <title>Genomic Encyclopedia of Archaeal and Bacterial Type Strains, Phase II (KMG-II): from individual species to whole genera.</title>
        <authorList>
            <person name="Goeker M."/>
        </authorList>
    </citation>
    <scope>NUCLEOTIDE SEQUENCE [LARGE SCALE GENOMIC DNA]</scope>
    <source>
        <strain evidence="1 3">DSM 19624</strain>
    </source>
</reference>
<comment type="caution">
    <text evidence="1">The sequence shown here is derived from an EMBL/GenBank/DDBJ whole genome shotgun (WGS) entry which is preliminary data.</text>
</comment>
<evidence type="ECO:0008006" key="5">
    <source>
        <dbReference type="Google" id="ProtNLM"/>
    </source>
</evidence>
<evidence type="ECO:0000313" key="2">
    <source>
        <dbReference type="EMBL" id="TFB30177.1"/>
    </source>
</evidence>
<dbReference type="AlphaFoldDB" id="A0A497Y3M7"/>
<keyword evidence="4" id="KW-1185">Reference proteome</keyword>
<dbReference type="Proteomes" id="UP000297429">
    <property type="component" value="Unassembled WGS sequence"/>
</dbReference>
<evidence type="ECO:0000313" key="3">
    <source>
        <dbReference type="Proteomes" id="UP000273898"/>
    </source>
</evidence>
<dbReference type="RefSeq" id="WP_121285041.1">
    <property type="nucleotide sequence ID" value="NZ_RCCK01000012.1"/>
</dbReference>
<dbReference type="EMBL" id="RCCK01000012">
    <property type="protein sequence ID" value="RLJ75067.1"/>
    <property type="molecule type" value="Genomic_DNA"/>
</dbReference>
<gene>
    <name evidence="1" type="ORF">BCL90_3414</name>
    <name evidence="2" type="ORF">E3V97_18575</name>
</gene>
<organism evidence="1 3">
    <name type="scientific">Pedobacter alluvionis</name>
    <dbReference type="NCBI Taxonomy" id="475253"/>
    <lineage>
        <taxon>Bacteria</taxon>
        <taxon>Pseudomonadati</taxon>
        <taxon>Bacteroidota</taxon>
        <taxon>Sphingobacteriia</taxon>
        <taxon>Sphingobacteriales</taxon>
        <taxon>Sphingobacteriaceae</taxon>
        <taxon>Pedobacter</taxon>
    </lineage>
</organism>
<reference evidence="2 4" key="2">
    <citation type="submission" date="2019-03" db="EMBL/GenBank/DDBJ databases">
        <authorList>
            <person name="He R.-H."/>
        </authorList>
    </citation>
    <scope>NUCLEOTIDE SEQUENCE [LARGE SCALE GENOMIC DNA]</scope>
    <source>
        <strain evidence="2 4">DSM 19624</strain>
    </source>
</reference>
<proteinExistence type="predicted"/>
<protein>
    <recommendedName>
        <fullName evidence="5">Tetratricopeptide repeat protein</fullName>
    </recommendedName>
</protein>
<dbReference type="Proteomes" id="UP000273898">
    <property type="component" value="Unassembled WGS sequence"/>
</dbReference>
<dbReference type="EMBL" id="SOPX01000003">
    <property type="protein sequence ID" value="TFB30177.1"/>
    <property type="molecule type" value="Genomic_DNA"/>
</dbReference>